<organism evidence="1 2">
    <name type="scientific">Paenibacillus chungangensis</name>
    <dbReference type="NCBI Taxonomy" id="696535"/>
    <lineage>
        <taxon>Bacteria</taxon>
        <taxon>Bacillati</taxon>
        <taxon>Bacillota</taxon>
        <taxon>Bacilli</taxon>
        <taxon>Bacillales</taxon>
        <taxon>Paenibacillaceae</taxon>
        <taxon>Paenibacillus</taxon>
    </lineage>
</organism>
<dbReference type="RefSeq" id="WP_377562484.1">
    <property type="nucleotide sequence ID" value="NZ_JBHTJZ010000005.1"/>
</dbReference>
<reference evidence="2" key="1">
    <citation type="journal article" date="2019" name="Int. J. Syst. Evol. Microbiol.">
        <title>The Global Catalogue of Microorganisms (GCM) 10K type strain sequencing project: providing services to taxonomists for standard genome sequencing and annotation.</title>
        <authorList>
            <consortium name="The Broad Institute Genomics Platform"/>
            <consortium name="The Broad Institute Genome Sequencing Center for Infectious Disease"/>
            <person name="Wu L."/>
            <person name="Ma J."/>
        </authorList>
    </citation>
    <scope>NUCLEOTIDE SEQUENCE [LARGE SCALE GENOMIC DNA]</scope>
    <source>
        <strain evidence="2">CCUG 59129</strain>
    </source>
</reference>
<dbReference type="Proteomes" id="UP001596989">
    <property type="component" value="Unassembled WGS sequence"/>
</dbReference>
<gene>
    <name evidence="1" type="ORF">ACFQ2I_04635</name>
</gene>
<name>A0ABW3HMM7_9BACL</name>
<dbReference type="EMBL" id="JBHTJZ010000005">
    <property type="protein sequence ID" value="MFD0958669.1"/>
    <property type="molecule type" value="Genomic_DNA"/>
</dbReference>
<keyword evidence="2" id="KW-1185">Reference proteome</keyword>
<proteinExistence type="predicted"/>
<comment type="caution">
    <text evidence="1">The sequence shown here is derived from an EMBL/GenBank/DDBJ whole genome shotgun (WGS) entry which is preliminary data.</text>
</comment>
<sequence length="73" mass="7811">MIQFNVINHSLAVGEIDVFGVSSSSMLQVGDTEFVNLHSVFDTPPESVVIGPLAPFPEPRQESVAIGEGNINE</sequence>
<accession>A0ABW3HMM7</accession>
<evidence type="ECO:0000313" key="1">
    <source>
        <dbReference type="EMBL" id="MFD0958669.1"/>
    </source>
</evidence>
<evidence type="ECO:0000313" key="2">
    <source>
        <dbReference type="Proteomes" id="UP001596989"/>
    </source>
</evidence>
<protein>
    <submittedName>
        <fullName evidence="1">Uncharacterized protein</fullName>
    </submittedName>
</protein>